<accession>A0AAU8DNY3</accession>
<feature type="domain" description="Pyrrolo-quinoline quinone repeat" evidence="3">
    <location>
        <begin position="80"/>
        <end position="226"/>
    </location>
</feature>
<reference evidence="4" key="1">
    <citation type="submission" date="2024-05" db="EMBL/GenBank/DDBJ databases">
        <authorList>
            <person name="Cai S.Y."/>
            <person name="Jin L.M."/>
            <person name="Li H.R."/>
        </authorList>
    </citation>
    <scope>NUCLEOTIDE SEQUENCE</scope>
    <source>
        <strain evidence="4">A5-74</strain>
    </source>
</reference>
<evidence type="ECO:0000313" key="4">
    <source>
        <dbReference type="EMBL" id="XCG63695.1"/>
    </source>
</evidence>
<feature type="domain" description="Pyrrolo-quinoline quinone repeat" evidence="3">
    <location>
        <begin position="296"/>
        <end position="433"/>
    </location>
</feature>
<name>A0AAU8DNY3_9ACTN</name>
<dbReference type="InterPro" id="IPR011047">
    <property type="entry name" value="Quinoprotein_ADH-like_sf"/>
</dbReference>
<dbReference type="InterPro" id="IPR002372">
    <property type="entry name" value="PQQ_rpt_dom"/>
</dbReference>
<feature type="region of interest" description="Disordered" evidence="1">
    <location>
        <begin position="27"/>
        <end position="63"/>
    </location>
</feature>
<dbReference type="AlphaFoldDB" id="A0AAU8DNY3"/>
<keyword evidence="2" id="KW-0732">Signal</keyword>
<gene>
    <name evidence="4" type="ORF">ABLG96_21345</name>
</gene>
<feature type="chain" id="PRO_5043784203" evidence="2">
    <location>
        <begin position="30"/>
        <end position="480"/>
    </location>
</feature>
<feature type="compositionally biased region" description="Low complexity" evidence="1">
    <location>
        <begin position="36"/>
        <end position="49"/>
    </location>
</feature>
<dbReference type="Gene3D" id="2.130.10.10">
    <property type="entry name" value="YVTN repeat-like/Quinoprotein amine dehydrogenase"/>
    <property type="match status" value="1"/>
</dbReference>
<feature type="signal peptide" evidence="2">
    <location>
        <begin position="1"/>
        <end position="29"/>
    </location>
</feature>
<evidence type="ECO:0000259" key="3">
    <source>
        <dbReference type="Pfam" id="PF13360"/>
    </source>
</evidence>
<dbReference type="SUPFAM" id="SSF50998">
    <property type="entry name" value="Quinoprotein alcohol dehydrogenase-like"/>
    <property type="match status" value="1"/>
</dbReference>
<sequence>MLSLIRRPPAILALAALLVAGACTTSPSAETSRSLTSRPTGVTTTRTSVPDPPPMPTRSPPGTEATELLQFALDPGRGSTQGMQVERAGDITLINAVGRLVALDADGDELWKIVERYTDIPTLEVRVFGSVAVVSRDAFGIDVFPNRLLITGIDVATGRVLWKNTTSAFVSFVGGRMITSECAPKQTGRLGECTVTARDPLTGAGQWQQRSYASARITDPLERLEGASSPELWVTSYPTGADSERTDAFRLVTGKPLGEGRTGDGLAGNRLLVAPGLGVHFRDDNDPKEGCTPSLAAIEPGGASAWTRDFDPGSYRSSDGKTLRCSNLDLRQQDAETASFVLQGRPQLIDLSTGRTTWDHATREETLQAVTDDAVLTTDSAAGVRLTARARNDGRKLWTQDRAVLSVTAGGSGRTAPLLVDADVELASRTLVLSSTTGELQVAGLGELVGHGDGWFATFAADFEAERYGKSGGVRVFRLP</sequence>
<dbReference type="PROSITE" id="PS51257">
    <property type="entry name" value="PROKAR_LIPOPROTEIN"/>
    <property type="match status" value="1"/>
</dbReference>
<dbReference type="RefSeq" id="WP_353649310.1">
    <property type="nucleotide sequence ID" value="NZ_CP159218.1"/>
</dbReference>
<dbReference type="EMBL" id="CP159218">
    <property type="protein sequence ID" value="XCG63695.1"/>
    <property type="molecule type" value="Genomic_DNA"/>
</dbReference>
<proteinExistence type="predicted"/>
<protein>
    <submittedName>
        <fullName evidence="4">PQQ-binding-like beta-propeller repeat protein</fullName>
    </submittedName>
</protein>
<dbReference type="InterPro" id="IPR015943">
    <property type="entry name" value="WD40/YVTN_repeat-like_dom_sf"/>
</dbReference>
<evidence type="ECO:0000256" key="2">
    <source>
        <dbReference type="SAM" id="SignalP"/>
    </source>
</evidence>
<feature type="compositionally biased region" description="Pro residues" evidence="1">
    <location>
        <begin position="50"/>
        <end position="59"/>
    </location>
</feature>
<organism evidence="4">
    <name type="scientific">Nakamurella sp. A5-74</name>
    <dbReference type="NCBI Taxonomy" id="3158264"/>
    <lineage>
        <taxon>Bacteria</taxon>
        <taxon>Bacillati</taxon>
        <taxon>Actinomycetota</taxon>
        <taxon>Actinomycetes</taxon>
        <taxon>Nakamurellales</taxon>
        <taxon>Nakamurellaceae</taxon>
        <taxon>Nakamurella</taxon>
    </lineage>
</organism>
<dbReference type="Pfam" id="PF13360">
    <property type="entry name" value="PQQ_2"/>
    <property type="match status" value="2"/>
</dbReference>
<evidence type="ECO:0000256" key="1">
    <source>
        <dbReference type="SAM" id="MobiDB-lite"/>
    </source>
</evidence>